<organism evidence="2">
    <name type="scientific">Perkinsus marinus (strain ATCC 50983 / TXsc)</name>
    <dbReference type="NCBI Taxonomy" id="423536"/>
    <lineage>
        <taxon>Eukaryota</taxon>
        <taxon>Sar</taxon>
        <taxon>Alveolata</taxon>
        <taxon>Perkinsozoa</taxon>
        <taxon>Perkinsea</taxon>
        <taxon>Perkinsida</taxon>
        <taxon>Perkinsidae</taxon>
        <taxon>Perkinsus</taxon>
    </lineage>
</organism>
<evidence type="ECO:0000313" key="1">
    <source>
        <dbReference type="EMBL" id="EER19644.1"/>
    </source>
</evidence>
<name>C5K7V9_PERM5</name>
<dbReference type="RefSeq" id="XP_002787848.1">
    <property type="nucleotide sequence ID" value="XM_002787802.1"/>
</dbReference>
<dbReference type="AlphaFoldDB" id="C5K7V9"/>
<evidence type="ECO:0000313" key="2">
    <source>
        <dbReference type="Proteomes" id="UP000007800"/>
    </source>
</evidence>
<reference evidence="1 2" key="1">
    <citation type="submission" date="2008-07" db="EMBL/GenBank/DDBJ databases">
        <authorList>
            <person name="El-Sayed N."/>
            <person name="Caler E."/>
            <person name="Inman J."/>
            <person name="Amedeo P."/>
            <person name="Hass B."/>
            <person name="Wortman J."/>
        </authorList>
    </citation>
    <scope>NUCLEOTIDE SEQUENCE [LARGE SCALE GENOMIC DNA]</scope>
    <source>
        <strain evidence="2">ATCC 50983 / TXsc</strain>
    </source>
</reference>
<accession>C5K7V9</accession>
<dbReference type="InParanoid" id="C5K7V9"/>
<protein>
    <submittedName>
        <fullName evidence="1">Uncharacterized protein</fullName>
    </submittedName>
</protein>
<gene>
    <name evidence="1" type="ORF">Pmar_PMAR012626</name>
</gene>
<keyword evidence="2" id="KW-1185">Reference proteome</keyword>
<dbReference type="Proteomes" id="UP000007800">
    <property type="component" value="Unassembled WGS sequence"/>
</dbReference>
<sequence length="144" mass="16248">MANDIFLNTGNRVVEELKCGVSVHHHDRQRKSQKISWGSGMSSPGDEARVLRIVWSRLLLHLVVTTKLITQQRAYQAPSRACGCNGQRILLKSGIAEIKILSTSLFSTRRWKSESTHTATRPCSSKDDVFSRRVNWSIEELSVV</sequence>
<dbReference type="GeneID" id="9057482"/>
<proteinExistence type="predicted"/>
<dbReference type="EMBL" id="GG671079">
    <property type="protein sequence ID" value="EER19644.1"/>
    <property type="molecule type" value="Genomic_DNA"/>
</dbReference>